<dbReference type="EMBL" id="AJAQ01000001">
    <property type="protein sequence ID" value="EOH97444.1"/>
    <property type="molecule type" value="Genomic_DNA"/>
</dbReference>
<evidence type="ECO:0000313" key="2">
    <source>
        <dbReference type="Proteomes" id="UP000013782"/>
    </source>
</evidence>
<dbReference type="Proteomes" id="UP000013782">
    <property type="component" value="Unassembled WGS sequence"/>
</dbReference>
<reference evidence="1 2" key="1">
    <citation type="submission" date="2013-02" db="EMBL/GenBank/DDBJ databases">
        <title>The Genome Sequence of Enterococcus pallens BAA-351.</title>
        <authorList>
            <consortium name="The Broad Institute Genome Sequencing Platform"/>
            <consortium name="The Broad Institute Genome Sequencing Center for Infectious Disease"/>
            <person name="Earl A.M."/>
            <person name="Gilmore M.S."/>
            <person name="Lebreton F."/>
            <person name="Walker B."/>
            <person name="Young S.K."/>
            <person name="Zeng Q."/>
            <person name="Gargeya S."/>
            <person name="Fitzgerald M."/>
            <person name="Haas B."/>
            <person name="Abouelleil A."/>
            <person name="Alvarado L."/>
            <person name="Arachchi H.M."/>
            <person name="Berlin A.M."/>
            <person name="Chapman S.B."/>
            <person name="Dewar J."/>
            <person name="Goldberg J."/>
            <person name="Griggs A."/>
            <person name="Gujja S."/>
            <person name="Hansen M."/>
            <person name="Howarth C."/>
            <person name="Imamovic A."/>
            <person name="Larimer J."/>
            <person name="McCowan C."/>
            <person name="Murphy C."/>
            <person name="Neiman D."/>
            <person name="Pearson M."/>
            <person name="Priest M."/>
            <person name="Roberts A."/>
            <person name="Saif S."/>
            <person name="Shea T."/>
            <person name="Sisk P."/>
            <person name="Sykes S."/>
            <person name="Wortman J."/>
            <person name="Nusbaum C."/>
            <person name="Birren B."/>
        </authorList>
    </citation>
    <scope>NUCLEOTIDE SEQUENCE [LARGE SCALE GENOMIC DNA]</scope>
    <source>
        <strain evidence="1 2">ATCC BAA-351</strain>
    </source>
</reference>
<dbReference type="HOGENOM" id="CLU_3381773_0_0_9"/>
<gene>
    <name evidence="1" type="ORF">UAU_00112</name>
</gene>
<accession>R2TB86</accession>
<proteinExistence type="predicted"/>
<sequence length="33" mass="3796">MPTTKSNRKKDEQTSEFVRKLLNIKDQTSTSAI</sequence>
<comment type="caution">
    <text evidence="1">The sequence shown here is derived from an EMBL/GenBank/DDBJ whole genome shotgun (WGS) entry which is preliminary data.</text>
</comment>
<evidence type="ECO:0000313" key="1">
    <source>
        <dbReference type="EMBL" id="EOH97444.1"/>
    </source>
</evidence>
<organism evidence="1 2">
    <name type="scientific">Enterococcus pallens ATCC BAA-351</name>
    <dbReference type="NCBI Taxonomy" id="1158607"/>
    <lineage>
        <taxon>Bacteria</taxon>
        <taxon>Bacillati</taxon>
        <taxon>Bacillota</taxon>
        <taxon>Bacilli</taxon>
        <taxon>Lactobacillales</taxon>
        <taxon>Enterococcaceae</taxon>
        <taxon>Enterococcus</taxon>
    </lineage>
</organism>
<name>R2TB86_9ENTE</name>
<keyword evidence="2" id="KW-1185">Reference proteome</keyword>
<protein>
    <submittedName>
        <fullName evidence="1">Uncharacterized protein</fullName>
    </submittedName>
</protein>
<dbReference type="AlphaFoldDB" id="R2TB86"/>